<dbReference type="PANTHER" id="PTHR13061">
    <property type="entry name" value="DYNACTIN SUBUNIT P25"/>
    <property type="match status" value="1"/>
</dbReference>
<dbReference type="PANTHER" id="PTHR13061:SF29">
    <property type="entry name" value="GAMMA CARBONIC ANHYDRASE-LIKE 1, MITOCHONDRIAL-RELATED"/>
    <property type="match status" value="1"/>
</dbReference>
<sequence>MIISYGEHKPKIHPDAWVAADATICGDVTVGAGCRIMHGARIVAEGGGSIHIGDYCIVLENAVVRATGRHPCTIGDHCLIGPNSHVVGAKIGDEVFIATGAAIFHGATVGRGAEVRINGTVHLRSGLEEGATVPIGWVAVGQRAEILPADQHDAIWALQKPLDFPGFVYGLDRDTPHLMRAVTTGLSERLGV</sequence>
<dbReference type="AlphaFoldDB" id="A0A2P7AN13"/>
<dbReference type="Proteomes" id="UP000241444">
    <property type="component" value="Unassembled WGS sequence"/>
</dbReference>
<proteinExistence type="predicted"/>
<keyword evidence="1" id="KW-0808">Transferase</keyword>
<dbReference type="InterPro" id="IPR050484">
    <property type="entry name" value="Transf_Hexapept/Carb_Anhydrase"/>
</dbReference>
<dbReference type="OrthoDB" id="9803036at2"/>
<comment type="caution">
    <text evidence="1">The sequence shown here is derived from an EMBL/GenBank/DDBJ whole genome shotgun (WGS) entry which is preliminary data.</text>
</comment>
<protein>
    <submittedName>
        <fullName evidence="1">Transferase</fullName>
    </submittedName>
</protein>
<feature type="non-terminal residue" evidence="1">
    <location>
        <position position="192"/>
    </location>
</feature>
<dbReference type="Pfam" id="PF00132">
    <property type="entry name" value="Hexapep"/>
    <property type="match status" value="1"/>
</dbReference>
<reference evidence="2" key="1">
    <citation type="submission" date="2017-11" db="EMBL/GenBank/DDBJ databases">
        <authorList>
            <person name="Kuznetsova I."/>
            <person name="Sazanova A."/>
            <person name="Chirak E."/>
            <person name="Safronova V."/>
            <person name="Willems A."/>
        </authorList>
    </citation>
    <scope>NUCLEOTIDE SEQUENCE [LARGE SCALE GENOMIC DNA]</scope>
    <source>
        <strain evidence="2">STM 196</strain>
    </source>
</reference>
<dbReference type="RefSeq" id="WP_106714350.1">
    <property type="nucleotide sequence ID" value="NZ_PGGO01000070.1"/>
</dbReference>
<dbReference type="Pfam" id="PF14602">
    <property type="entry name" value="Hexapep_2"/>
    <property type="match status" value="1"/>
</dbReference>
<dbReference type="InterPro" id="IPR011004">
    <property type="entry name" value="Trimer_LpxA-like_sf"/>
</dbReference>
<evidence type="ECO:0000313" key="1">
    <source>
        <dbReference type="EMBL" id="PSH55590.1"/>
    </source>
</evidence>
<keyword evidence="2" id="KW-1185">Reference proteome</keyword>
<evidence type="ECO:0000313" key="2">
    <source>
        <dbReference type="Proteomes" id="UP000241444"/>
    </source>
</evidence>
<dbReference type="EMBL" id="PGGO01000070">
    <property type="protein sequence ID" value="PSH55590.1"/>
    <property type="molecule type" value="Genomic_DNA"/>
</dbReference>
<accession>A0A2P7AN13</accession>
<organism evidence="1 2">
    <name type="scientific">Phyllobacterium brassicacearum</name>
    <dbReference type="NCBI Taxonomy" id="314235"/>
    <lineage>
        <taxon>Bacteria</taxon>
        <taxon>Pseudomonadati</taxon>
        <taxon>Pseudomonadota</taxon>
        <taxon>Alphaproteobacteria</taxon>
        <taxon>Hyphomicrobiales</taxon>
        <taxon>Phyllobacteriaceae</taxon>
        <taxon>Phyllobacterium</taxon>
    </lineage>
</organism>
<name>A0A2P7AN13_9HYPH</name>
<gene>
    <name evidence="1" type="ORF">CU102_28240</name>
</gene>
<dbReference type="InterPro" id="IPR001451">
    <property type="entry name" value="Hexapep"/>
</dbReference>
<dbReference type="SUPFAM" id="SSF51161">
    <property type="entry name" value="Trimeric LpxA-like enzymes"/>
    <property type="match status" value="1"/>
</dbReference>
<dbReference type="GO" id="GO:0016740">
    <property type="term" value="F:transferase activity"/>
    <property type="evidence" value="ECO:0007669"/>
    <property type="project" value="UniProtKB-KW"/>
</dbReference>
<dbReference type="Gene3D" id="2.160.10.10">
    <property type="entry name" value="Hexapeptide repeat proteins"/>
    <property type="match status" value="1"/>
</dbReference>